<evidence type="ECO:0000313" key="3">
    <source>
        <dbReference type="EMBL" id="QJW85172.1"/>
    </source>
</evidence>
<sequence>MAETDARVIADAARQTKASHLFAAATPYGKGVLPRVAALLDVMQLSDVVRVDGPDCLPAQRMPGAPGDVPVLRCRQGGHRAGERIWRR</sequence>
<name>A0ABX6P6M8_9BURK</name>
<evidence type="ECO:0000256" key="1">
    <source>
        <dbReference type="ARBA" id="ARBA00022982"/>
    </source>
</evidence>
<evidence type="ECO:0000259" key="2">
    <source>
        <dbReference type="Pfam" id="PF01012"/>
    </source>
</evidence>
<keyword evidence="4" id="KW-1185">Reference proteome</keyword>
<dbReference type="InterPro" id="IPR014730">
    <property type="entry name" value="ETF_a/b_N"/>
</dbReference>
<dbReference type="Proteomes" id="UP000500826">
    <property type="component" value="Chromosome"/>
</dbReference>
<gene>
    <name evidence="3" type="ORF">HK414_22240</name>
</gene>
<reference evidence="3 4" key="1">
    <citation type="submission" date="2020-05" db="EMBL/GenBank/DDBJ databases">
        <title>Ramlibacter rhizophilus sp. nov., isolated from rhizosphere soil of national flower Mugunghwa from South Korea.</title>
        <authorList>
            <person name="Zheng-Fei Y."/>
            <person name="Huan T."/>
        </authorList>
    </citation>
    <scope>NUCLEOTIDE SEQUENCE [LARGE SCALE GENOMIC DNA]</scope>
    <source>
        <strain evidence="3 4">H242</strain>
    </source>
</reference>
<dbReference type="Pfam" id="PF01012">
    <property type="entry name" value="ETF"/>
    <property type="match status" value="1"/>
</dbReference>
<protein>
    <recommendedName>
        <fullName evidence="2">Electron transfer flavoprotein alpha/beta-subunit N-terminal domain-containing protein</fullName>
    </recommendedName>
</protein>
<keyword evidence="1" id="KW-0249">Electron transport</keyword>
<organism evidence="3 4">
    <name type="scientific">Ramlibacter terrae</name>
    <dbReference type="NCBI Taxonomy" id="2732511"/>
    <lineage>
        <taxon>Bacteria</taxon>
        <taxon>Pseudomonadati</taxon>
        <taxon>Pseudomonadota</taxon>
        <taxon>Betaproteobacteria</taxon>
        <taxon>Burkholderiales</taxon>
        <taxon>Comamonadaceae</taxon>
        <taxon>Ramlibacter</taxon>
    </lineage>
</organism>
<dbReference type="SUPFAM" id="SSF52402">
    <property type="entry name" value="Adenine nucleotide alpha hydrolases-like"/>
    <property type="match status" value="1"/>
</dbReference>
<feature type="domain" description="Electron transfer flavoprotein alpha/beta-subunit N-terminal" evidence="2">
    <location>
        <begin position="2"/>
        <end position="54"/>
    </location>
</feature>
<keyword evidence="1" id="KW-0813">Transport</keyword>
<evidence type="ECO:0000313" key="4">
    <source>
        <dbReference type="Proteomes" id="UP000500826"/>
    </source>
</evidence>
<dbReference type="Gene3D" id="3.40.50.620">
    <property type="entry name" value="HUPs"/>
    <property type="match status" value="1"/>
</dbReference>
<dbReference type="InterPro" id="IPR014729">
    <property type="entry name" value="Rossmann-like_a/b/a_fold"/>
</dbReference>
<dbReference type="EMBL" id="CP053418">
    <property type="protein sequence ID" value="QJW85172.1"/>
    <property type="molecule type" value="Genomic_DNA"/>
</dbReference>
<proteinExistence type="predicted"/>
<accession>A0ABX6P6M8</accession>